<evidence type="ECO:0000256" key="2">
    <source>
        <dbReference type="ARBA" id="ARBA00002933"/>
    </source>
</evidence>
<dbReference type="Gene3D" id="1.10.1670.10">
    <property type="entry name" value="Helix-hairpin-Helix base-excision DNA repair enzymes (C-terminal)"/>
    <property type="match status" value="1"/>
</dbReference>
<evidence type="ECO:0000256" key="10">
    <source>
        <dbReference type="ARBA" id="ARBA00023004"/>
    </source>
</evidence>
<gene>
    <name evidence="16" type="primary">mutY</name>
    <name evidence="16" type="ORF">IAC57_05225</name>
</gene>
<dbReference type="SUPFAM" id="SSF48150">
    <property type="entry name" value="DNA-glycosylase"/>
    <property type="match status" value="1"/>
</dbReference>
<dbReference type="PANTHER" id="PTHR42944">
    <property type="entry name" value="ADENINE DNA GLYCOSYLASE"/>
    <property type="match status" value="1"/>
</dbReference>
<keyword evidence="9" id="KW-0378">Hydrolase</keyword>
<dbReference type="InterPro" id="IPR004036">
    <property type="entry name" value="Endonuclease-III-like_CS2"/>
</dbReference>
<protein>
    <recommendedName>
        <fullName evidence="5 14">Adenine DNA glycosylase</fullName>
        <ecNumber evidence="4 14">3.2.2.31</ecNumber>
    </recommendedName>
</protein>
<keyword evidence="13 14" id="KW-0326">Glycosidase</keyword>
<dbReference type="PANTHER" id="PTHR42944:SF1">
    <property type="entry name" value="ADENINE DNA GLYCOSYLASE"/>
    <property type="match status" value="1"/>
</dbReference>
<reference evidence="16" key="1">
    <citation type="submission" date="2020-10" db="EMBL/GenBank/DDBJ databases">
        <authorList>
            <person name="Gilroy R."/>
        </authorList>
    </citation>
    <scope>NUCLEOTIDE SEQUENCE</scope>
    <source>
        <strain evidence="16">11687</strain>
    </source>
</reference>
<keyword evidence="10 14" id="KW-0408">Iron</keyword>
<comment type="catalytic activity">
    <reaction evidence="1 14">
        <text>Hydrolyzes free adenine bases from 7,8-dihydro-8-oxoguanine:adenine mismatched double-stranded DNA, leaving an apurinic site.</text>
        <dbReference type="EC" id="3.2.2.31"/>
    </reaction>
</comment>
<dbReference type="InterPro" id="IPR011257">
    <property type="entry name" value="DNA_glycosylase"/>
</dbReference>
<comment type="similarity">
    <text evidence="3 14">Belongs to the Nth/MutY family.</text>
</comment>
<dbReference type="InterPro" id="IPR015797">
    <property type="entry name" value="NUDIX_hydrolase-like_dom_sf"/>
</dbReference>
<keyword evidence="12" id="KW-0234">DNA repair</keyword>
<evidence type="ECO:0000256" key="1">
    <source>
        <dbReference type="ARBA" id="ARBA00000843"/>
    </source>
</evidence>
<dbReference type="GO" id="GO:0034039">
    <property type="term" value="F:8-oxo-7,8-dihydroguanine DNA N-glycosylase activity"/>
    <property type="evidence" value="ECO:0007669"/>
    <property type="project" value="TreeGrafter"/>
</dbReference>
<dbReference type="FunFam" id="1.10.340.30:FF:000002">
    <property type="entry name" value="Adenine DNA glycosylase"/>
    <property type="match status" value="1"/>
</dbReference>
<dbReference type="Gene3D" id="3.90.79.10">
    <property type="entry name" value="Nucleoside Triphosphate Pyrophosphohydrolase"/>
    <property type="match status" value="1"/>
</dbReference>
<dbReference type="SMART" id="SM00525">
    <property type="entry name" value="FES"/>
    <property type="match status" value="1"/>
</dbReference>
<evidence type="ECO:0000313" key="16">
    <source>
        <dbReference type="EMBL" id="HIU59488.1"/>
    </source>
</evidence>
<dbReference type="InterPro" id="IPR044298">
    <property type="entry name" value="MIG/MutY"/>
</dbReference>
<dbReference type="AlphaFoldDB" id="A0A9D1MFD2"/>
<sequence length="363" mass="41070">MNGRETRLTITEEYPFERIPAPLIDWYRKNKRQLPWRENPTPYRVWVSEIMLQQTRVEAAKEYYLRFVGCLPDVKALAGCEEEKLLKLWEGLGYYSRVRNMQRTAKILCGQWGGRFPEEEKALRALPGIGEYTAGAILSIAFGQPVPAVDGNVFRVMSRLTENPTDISEPRYKSYLKEKLSAVYPPAGQRCSDFTQALMELGALVCKPLSPACGQCPLFSLCRAAEHGTQARFPVLPEKKEKKWERVFVFVIETPAGIAVRRRKAGVLKGMCEFPSVPVLEETPEEILKGWGMSAFTVEKSKKYVHIFTHIRWDMTCFHVRAETAPFPVYPLGEIESSVSLPTAFRQCLGILSASPSGSSRHG</sequence>
<dbReference type="SUPFAM" id="SSF55811">
    <property type="entry name" value="Nudix"/>
    <property type="match status" value="1"/>
</dbReference>
<dbReference type="Pfam" id="PF10576">
    <property type="entry name" value="EndIII_4Fe-2S"/>
    <property type="match status" value="1"/>
</dbReference>
<dbReference type="EMBL" id="DVMZ01000138">
    <property type="protein sequence ID" value="HIU59488.1"/>
    <property type="molecule type" value="Genomic_DNA"/>
</dbReference>
<dbReference type="Pfam" id="PF00730">
    <property type="entry name" value="HhH-GPD"/>
    <property type="match status" value="1"/>
</dbReference>
<comment type="function">
    <text evidence="2">Adenine glycosylase active on G-A mispairs. MutY also corrects error-prone DNA synthesis past GO lesions which are due to the oxidatively damaged form of guanine: 7,8-dihydro-8-oxoguanine (8-oxo-dGTP).</text>
</comment>
<dbReference type="InterPro" id="IPR005760">
    <property type="entry name" value="A/G_AdeGlyc_MutY"/>
</dbReference>
<accession>A0A9D1MFD2</accession>
<name>A0A9D1MFD2_9FIRM</name>
<evidence type="ECO:0000256" key="3">
    <source>
        <dbReference type="ARBA" id="ARBA00008343"/>
    </source>
</evidence>
<feature type="domain" description="HhH-GPD" evidence="15">
    <location>
        <begin position="51"/>
        <end position="204"/>
    </location>
</feature>
<dbReference type="GO" id="GO:0051539">
    <property type="term" value="F:4 iron, 4 sulfur cluster binding"/>
    <property type="evidence" value="ECO:0007669"/>
    <property type="project" value="UniProtKB-UniRule"/>
</dbReference>
<dbReference type="CDD" id="cd03431">
    <property type="entry name" value="NUDIX_DNA_Glycosylase_C-MutY"/>
    <property type="match status" value="1"/>
</dbReference>
<dbReference type="Proteomes" id="UP000824081">
    <property type="component" value="Unassembled WGS sequence"/>
</dbReference>
<evidence type="ECO:0000259" key="15">
    <source>
        <dbReference type="SMART" id="SM00478"/>
    </source>
</evidence>
<dbReference type="InterPro" id="IPR023170">
    <property type="entry name" value="HhH_base_excis_C"/>
</dbReference>
<dbReference type="GO" id="GO:0000701">
    <property type="term" value="F:purine-specific mismatch base pair DNA N-glycosylase activity"/>
    <property type="evidence" value="ECO:0007669"/>
    <property type="project" value="UniProtKB-EC"/>
</dbReference>
<dbReference type="PROSITE" id="PS00764">
    <property type="entry name" value="ENDONUCLEASE_III_1"/>
    <property type="match status" value="1"/>
</dbReference>
<keyword evidence="11" id="KW-0411">Iron-sulfur</keyword>
<dbReference type="NCBIfam" id="TIGR01084">
    <property type="entry name" value="mutY"/>
    <property type="match status" value="1"/>
</dbReference>
<evidence type="ECO:0000256" key="12">
    <source>
        <dbReference type="ARBA" id="ARBA00023204"/>
    </source>
</evidence>
<evidence type="ECO:0000256" key="5">
    <source>
        <dbReference type="ARBA" id="ARBA00022023"/>
    </source>
</evidence>
<comment type="cofactor">
    <cofactor evidence="14">
        <name>[4Fe-4S] cluster</name>
        <dbReference type="ChEBI" id="CHEBI:49883"/>
    </cofactor>
    <text evidence="14">Binds 1 [4Fe-4S] cluster.</text>
</comment>
<dbReference type="Gene3D" id="1.10.340.30">
    <property type="entry name" value="Hypothetical protein, domain 2"/>
    <property type="match status" value="1"/>
</dbReference>
<evidence type="ECO:0000256" key="9">
    <source>
        <dbReference type="ARBA" id="ARBA00022801"/>
    </source>
</evidence>
<reference evidence="16" key="2">
    <citation type="journal article" date="2021" name="PeerJ">
        <title>Extensive microbial diversity within the chicken gut microbiome revealed by metagenomics and culture.</title>
        <authorList>
            <person name="Gilroy R."/>
            <person name="Ravi A."/>
            <person name="Getino M."/>
            <person name="Pursley I."/>
            <person name="Horton D.L."/>
            <person name="Alikhan N.F."/>
            <person name="Baker D."/>
            <person name="Gharbi K."/>
            <person name="Hall N."/>
            <person name="Watson M."/>
            <person name="Adriaenssens E.M."/>
            <person name="Foster-Nyarko E."/>
            <person name="Jarju S."/>
            <person name="Secka A."/>
            <person name="Antonio M."/>
            <person name="Oren A."/>
            <person name="Chaudhuri R.R."/>
            <person name="La Ragione R."/>
            <person name="Hildebrand F."/>
            <person name="Pallen M.J."/>
        </authorList>
    </citation>
    <scope>NUCLEOTIDE SEQUENCE</scope>
    <source>
        <strain evidence="16">11687</strain>
    </source>
</reference>
<evidence type="ECO:0000256" key="6">
    <source>
        <dbReference type="ARBA" id="ARBA00022485"/>
    </source>
</evidence>
<dbReference type="InterPro" id="IPR003265">
    <property type="entry name" value="HhH-GPD_domain"/>
</dbReference>
<dbReference type="InterPro" id="IPR004035">
    <property type="entry name" value="Endouclease-III_FeS-bd_BS"/>
</dbReference>
<evidence type="ECO:0000256" key="14">
    <source>
        <dbReference type="RuleBase" id="RU365096"/>
    </source>
</evidence>
<dbReference type="InterPro" id="IPR003651">
    <property type="entry name" value="Endonuclease3_FeS-loop_motif"/>
</dbReference>
<keyword evidence="7" id="KW-0479">Metal-binding</keyword>
<dbReference type="GO" id="GO:0006298">
    <property type="term" value="P:mismatch repair"/>
    <property type="evidence" value="ECO:0007669"/>
    <property type="project" value="TreeGrafter"/>
</dbReference>
<keyword evidence="6" id="KW-0004">4Fe-4S</keyword>
<dbReference type="GO" id="GO:0035485">
    <property type="term" value="F:adenine/guanine mispair binding"/>
    <property type="evidence" value="ECO:0007669"/>
    <property type="project" value="TreeGrafter"/>
</dbReference>
<dbReference type="PROSITE" id="PS01155">
    <property type="entry name" value="ENDONUCLEASE_III_2"/>
    <property type="match status" value="1"/>
</dbReference>
<dbReference type="SMART" id="SM00478">
    <property type="entry name" value="ENDO3c"/>
    <property type="match status" value="1"/>
</dbReference>
<dbReference type="GO" id="GO:0046872">
    <property type="term" value="F:metal ion binding"/>
    <property type="evidence" value="ECO:0007669"/>
    <property type="project" value="UniProtKB-UniRule"/>
</dbReference>
<comment type="caution">
    <text evidence="16">The sequence shown here is derived from an EMBL/GenBank/DDBJ whole genome shotgun (WGS) entry which is preliminary data.</text>
</comment>
<organism evidence="16 17">
    <name type="scientific">Candidatus Scatosoma pullistercoris</name>
    <dbReference type="NCBI Taxonomy" id="2840934"/>
    <lineage>
        <taxon>Bacteria</taxon>
        <taxon>Bacillati</taxon>
        <taxon>Bacillota</taxon>
        <taxon>Clostridia</taxon>
        <taxon>Candidatus Scatosoma</taxon>
    </lineage>
</organism>
<dbReference type="GO" id="GO:0032357">
    <property type="term" value="F:oxidized purine DNA binding"/>
    <property type="evidence" value="ECO:0007669"/>
    <property type="project" value="TreeGrafter"/>
</dbReference>
<dbReference type="CDD" id="cd00056">
    <property type="entry name" value="ENDO3c"/>
    <property type="match status" value="1"/>
</dbReference>
<proteinExistence type="inferred from homology"/>
<keyword evidence="8 14" id="KW-0227">DNA damage</keyword>
<dbReference type="InterPro" id="IPR029119">
    <property type="entry name" value="MutY_C"/>
</dbReference>
<evidence type="ECO:0000256" key="11">
    <source>
        <dbReference type="ARBA" id="ARBA00023014"/>
    </source>
</evidence>
<evidence type="ECO:0000256" key="13">
    <source>
        <dbReference type="ARBA" id="ARBA00023295"/>
    </source>
</evidence>
<evidence type="ECO:0000256" key="4">
    <source>
        <dbReference type="ARBA" id="ARBA00012045"/>
    </source>
</evidence>
<dbReference type="GO" id="GO:0006284">
    <property type="term" value="P:base-excision repair"/>
    <property type="evidence" value="ECO:0007669"/>
    <property type="project" value="UniProtKB-UniRule"/>
</dbReference>
<evidence type="ECO:0000256" key="8">
    <source>
        <dbReference type="ARBA" id="ARBA00022763"/>
    </source>
</evidence>
<dbReference type="EC" id="3.2.2.31" evidence="4 14"/>
<dbReference type="Pfam" id="PF14815">
    <property type="entry name" value="NUDIX_4"/>
    <property type="match status" value="1"/>
</dbReference>
<evidence type="ECO:0000256" key="7">
    <source>
        <dbReference type="ARBA" id="ARBA00022723"/>
    </source>
</evidence>
<evidence type="ECO:0000313" key="17">
    <source>
        <dbReference type="Proteomes" id="UP000824081"/>
    </source>
</evidence>